<evidence type="ECO:0000313" key="2">
    <source>
        <dbReference type="Proteomes" id="UP001607302"/>
    </source>
</evidence>
<protein>
    <submittedName>
        <fullName evidence="1">Uncharacterized protein</fullName>
    </submittedName>
</protein>
<gene>
    <name evidence="1" type="ORF">V1478_010508</name>
</gene>
<dbReference type="EMBL" id="JAUDFV010000147">
    <property type="protein sequence ID" value="KAL2720242.1"/>
    <property type="molecule type" value="Genomic_DNA"/>
</dbReference>
<name>A0ABD2AHZ2_VESSQ</name>
<proteinExistence type="predicted"/>
<dbReference type="AlphaFoldDB" id="A0ABD2AHZ2"/>
<sequence>MNMGCLESESTSLGSTRGLSNTQMQLTSCITYVIIRVNVSHIPRLCDILTSWNIFVVNLGIKFVPQVLIQECYCCRDTSISDISILYHA</sequence>
<organism evidence="1 2">
    <name type="scientific">Vespula squamosa</name>
    <name type="common">Southern yellow jacket</name>
    <name type="synonym">Wasp</name>
    <dbReference type="NCBI Taxonomy" id="30214"/>
    <lineage>
        <taxon>Eukaryota</taxon>
        <taxon>Metazoa</taxon>
        <taxon>Ecdysozoa</taxon>
        <taxon>Arthropoda</taxon>
        <taxon>Hexapoda</taxon>
        <taxon>Insecta</taxon>
        <taxon>Pterygota</taxon>
        <taxon>Neoptera</taxon>
        <taxon>Endopterygota</taxon>
        <taxon>Hymenoptera</taxon>
        <taxon>Apocrita</taxon>
        <taxon>Aculeata</taxon>
        <taxon>Vespoidea</taxon>
        <taxon>Vespidae</taxon>
        <taxon>Vespinae</taxon>
        <taxon>Vespula</taxon>
    </lineage>
</organism>
<dbReference type="Proteomes" id="UP001607302">
    <property type="component" value="Unassembled WGS sequence"/>
</dbReference>
<reference evidence="1 2" key="1">
    <citation type="journal article" date="2024" name="Ann. Entomol. Soc. Am.">
        <title>Genomic analyses of the southern and eastern yellowjacket wasps (Hymenoptera: Vespidae) reveal evolutionary signatures of social life.</title>
        <authorList>
            <person name="Catto M.A."/>
            <person name="Caine P.B."/>
            <person name="Orr S.E."/>
            <person name="Hunt B.G."/>
            <person name="Goodisman M.A.D."/>
        </authorList>
    </citation>
    <scope>NUCLEOTIDE SEQUENCE [LARGE SCALE GENOMIC DNA]</scope>
    <source>
        <strain evidence="1">233</strain>
        <tissue evidence="1">Head and thorax</tissue>
    </source>
</reference>
<evidence type="ECO:0000313" key="1">
    <source>
        <dbReference type="EMBL" id="KAL2720242.1"/>
    </source>
</evidence>
<keyword evidence="2" id="KW-1185">Reference proteome</keyword>
<accession>A0ABD2AHZ2</accession>
<comment type="caution">
    <text evidence="1">The sequence shown here is derived from an EMBL/GenBank/DDBJ whole genome shotgun (WGS) entry which is preliminary data.</text>
</comment>